<dbReference type="CDD" id="cd00176">
    <property type="entry name" value="SPEC"/>
    <property type="match status" value="1"/>
</dbReference>
<dbReference type="Proteomes" id="UP000314986">
    <property type="component" value="Unassembled WGS sequence"/>
</dbReference>
<reference evidence="11" key="4">
    <citation type="submission" date="2025-08" db="UniProtKB">
        <authorList>
            <consortium name="Ensembl"/>
        </authorList>
    </citation>
    <scope>IDENTIFICATION</scope>
</reference>
<dbReference type="STRING" id="7868.ENSCMIP00000007037"/>
<dbReference type="InterPro" id="IPR001605">
    <property type="entry name" value="PH_dom-spectrin-type"/>
</dbReference>
<dbReference type="Ensembl" id="ENSCMIT00000007258.1">
    <property type="protein sequence ID" value="ENSCMIP00000007037.1"/>
    <property type="gene ID" value="ENSCMIG00000003929.1"/>
</dbReference>
<dbReference type="PROSITE" id="PS50003">
    <property type="entry name" value="PH_DOMAIN"/>
    <property type="match status" value="1"/>
</dbReference>
<evidence type="ECO:0000256" key="3">
    <source>
        <dbReference type="ARBA" id="ARBA00022467"/>
    </source>
</evidence>
<evidence type="ECO:0000256" key="5">
    <source>
        <dbReference type="ARBA" id="ARBA00022737"/>
    </source>
</evidence>
<reference evidence="11" key="5">
    <citation type="submission" date="2025-09" db="UniProtKB">
        <authorList>
            <consortium name="Ensembl"/>
        </authorList>
    </citation>
    <scope>IDENTIFICATION</scope>
</reference>
<organism evidence="11 12">
    <name type="scientific">Callorhinchus milii</name>
    <name type="common">Ghost shark</name>
    <dbReference type="NCBI Taxonomy" id="7868"/>
    <lineage>
        <taxon>Eukaryota</taxon>
        <taxon>Metazoa</taxon>
        <taxon>Chordata</taxon>
        <taxon>Craniata</taxon>
        <taxon>Vertebrata</taxon>
        <taxon>Chondrichthyes</taxon>
        <taxon>Holocephali</taxon>
        <taxon>Chimaeriformes</taxon>
        <taxon>Callorhinchidae</taxon>
        <taxon>Callorhinchus</taxon>
    </lineage>
</organism>
<evidence type="ECO:0000259" key="10">
    <source>
        <dbReference type="PROSITE" id="PS50003"/>
    </source>
</evidence>
<protein>
    <submittedName>
        <fullName evidence="11">Spectrin beta chain, non-erythrocytic 1-like</fullName>
    </submittedName>
</protein>
<dbReference type="FunFam" id="2.30.29.30:FF:000024">
    <property type="entry name" value="Spectrin beta chain"/>
    <property type="match status" value="1"/>
</dbReference>
<dbReference type="CDD" id="cd10571">
    <property type="entry name" value="PH_beta_spectrin"/>
    <property type="match status" value="1"/>
</dbReference>
<feature type="chain" id="PRO_5021418206" evidence="9">
    <location>
        <begin position="32"/>
        <end position="414"/>
    </location>
</feature>
<keyword evidence="12" id="KW-1185">Reference proteome</keyword>
<evidence type="ECO:0000256" key="1">
    <source>
        <dbReference type="ARBA" id="ARBA00004245"/>
    </source>
</evidence>
<keyword evidence="3" id="KW-0117">Actin capping</keyword>
<sequence>IINVINHYQTYSNSLLNLYLFLSLFRCLCVCLSPPHCIVSLPPTVSRLFPPSLSFPPFSASPSLSVPPHSFSVCLSLPPALSLFISLPIPRLFSSPICLSVSIPHPRSVSFPHPPLSPPIPSFSLCPWPVLEVLQFGRDAAVAETWLSGQEPYVRAADIGSSVDDVENLIKRHEAFEKSAVGWEERFLALEKLTTLEQNEIRRAQEEEERRKKPSPPPSPTKPHDGEEHGNGLPGETKEIIHHLEPIAQNGMHSDMESPQLTDDFRQMNDDGLLTVVGTEKSVTLSEASEPVNGTGDARQDGSPRGSGKKPHPATPLAPASVTVTSKAPEPSGLQLEGGLCRKQEWESHNKKASSRSWQNVYCVLRNRSLGFYKDSKSASGGVPYHGEVPVSLGDAVCEVAHGYKKRKHVFKLR</sequence>
<feature type="region of interest" description="Disordered" evidence="8">
    <location>
        <begin position="281"/>
        <end position="336"/>
    </location>
</feature>
<evidence type="ECO:0000313" key="12">
    <source>
        <dbReference type="Proteomes" id="UP000314986"/>
    </source>
</evidence>
<dbReference type="SUPFAM" id="SSF46966">
    <property type="entry name" value="Spectrin repeat"/>
    <property type="match status" value="1"/>
</dbReference>
<dbReference type="GO" id="GO:0051693">
    <property type="term" value="P:actin filament capping"/>
    <property type="evidence" value="ECO:0007669"/>
    <property type="project" value="UniProtKB-KW"/>
</dbReference>
<feature type="compositionally biased region" description="Basic and acidic residues" evidence="8">
    <location>
        <begin position="222"/>
        <end position="235"/>
    </location>
</feature>
<keyword evidence="6" id="KW-0009">Actin-binding</keyword>
<dbReference type="Gene3D" id="1.20.58.60">
    <property type="match status" value="1"/>
</dbReference>
<dbReference type="PANTHER" id="PTHR11915">
    <property type="entry name" value="SPECTRIN/FILAMIN RELATED CYTOSKELETAL PROTEIN"/>
    <property type="match status" value="1"/>
</dbReference>
<keyword evidence="7" id="KW-0206">Cytoskeleton</keyword>
<dbReference type="GO" id="GO:0005856">
    <property type="term" value="C:cytoskeleton"/>
    <property type="evidence" value="ECO:0007669"/>
    <property type="project" value="UniProtKB-SubCell"/>
</dbReference>
<evidence type="ECO:0000256" key="9">
    <source>
        <dbReference type="SAM" id="SignalP"/>
    </source>
</evidence>
<dbReference type="SUPFAM" id="SSF50729">
    <property type="entry name" value="PH domain-like"/>
    <property type="match status" value="1"/>
</dbReference>
<feature type="region of interest" description="Disordered" evidence="8">
    <location>
        <begin position="202"/>
        <end position="235"/>
    </location>
</feature>
<gene>
    <name evidence="11" type="primary">LOC103172810</name>
</gene>
<feature type="compositionally biased region" description="Basic and acidic residues" evidence="8">
    <location>
        <begin position="202"/>
        <end position="211"/>
    </location>
</feature>
<feature type="signal peptide" evidence="9">
    <location>
        <begin position="1"/>
        <end position="31"/>
    </location>
</feature>
<evidence type="ECO:0000256" key="2">
    <source>
        <dbReference type="ARBA" id="ARBA00006826"/>
    </source>
</evidence>
<reference evidence="12" key="3">
    <citation type="journal article" date="2014" name="Nature">
        <title>Elephant shark genome provides unique insights into gnathostome evolution.</title>
        <authorList>
            <consortium name="International Elephant Shark Genome Sequencing Consortium"/>
            <person name="Venkatesh B."/>
            <person name="Lee A.P."/>
            <person name="Ravi V."/>
            <person name="Maurya A.K."/>
            <person name="Lian M.M."/>
            <person name="Swann J.B."/>
            <person name="Ohta Y."/>
            <person name="Flajnik M.F."/>
            <person name="Sutoh Y."/>
            <person name="Kasahara M."/>
            <person name="Hoon S."/>
            <person name="Gangu V."/>
            <person name="Roy S.W."/>
            <person name="Irimia M."/>
            <person name="Korzh V."/>
            <person name="Kondrychyn I."/>
            <person name="Lim Z.W."/>
            <person name="Tay B.H."/>
            <person name="Tohari S."/>
            <person name="Kong K.W."/>
            <person name="Ho S."/>
            <person name="Lorente-Galdos B."/>
            <person name="Quilez J."/>
            <person name="Marques-Bonet T."/>
            <person name="Raney B.J."/>
            <person name="Ingham P.W."/>
            <person name="Tay A."/>
            <person name="Hillier L.W."/>
            <person name="Minx P."/>
            <person name="Boehm T."/>
            <person name="Wilson R.K."/>
            <person name="Brenner S."/>
            <person name="Warren W.C."/>
        </authorList>
    </citation>
    <scope>NUCLEOTIDE SEQUENCE [LARGE SCALE GENOMIC DNA]</scope>
</reference>
<dbReference type="Gene3D" id="2.30.29.30">
    <property type="entry name" value="Pleckstrin-homology domain (PH domain)/Phosphotyrosine-binding domain (PTB)"/>
    <property type="match status" value="1"/>
</dbReference>
<dbReference type="AlphaFoldDB" id="A0A4W3GVN9"/>
<feature type="region of interest" description="Disordered" evidence="8">
    <location>
        <begin position="247"/>
        <end position="266"/>
    </location>
</feature>
<dbReference type="GeneTree" id="ENSGT00940000158847"/>
<keyword evidence="5" id="KW-0677">Repeat</keyword>
<dbReference type="PRINTS" id="PR00683">
    <property type="entry name" value="SPECTRINPH"/>
</dbReference>
<evidence type="ECO:0000256" key="7">
    <source>
        <dbReference type="ARBA" id="ARBA00023212"/>
    </source>
</evidence>
<dbReference type="Pfam" id="PF15410">
    <property type="entry name" value="PH_9"/>
    <property type="match status" value="1"/>
</dbReference>
<dbReference type="InterPro" id="IPR018159">
    <property type="entry name" value="Spectrin/alpha-actinin"/>
</dbReference>
<comment type="subcellular location">
    <subcellularLocation>
        <location evidence="1">Cytoplasm</location>
        <location evidence="1">Cytoskeleton</location>
    </subcellularLocation>
</comment>
<dbReference type="InParanoid" id="A0A4W3GVN9"/>
<keyword evidence="4" id="KW-0963">Cytoplasm</keyword>
<dbReference type="GO" id="GO:0003779">
    <property type="term" value="F:actin binding"/>
    <property type="evidence" value="ECO:0007669"/>
    <property type="project" value="UniProtKB-KW"/>
</dbReference>
<dbReference type="Pfam" id="PF00435">
    <property type="entry name" value="Spectrin"/>
    <property type="match status" value="1"/>
</dbReference>
<reference evidence="12" key="1">
    <citation type="journal article" date="2006" name="Science">
        <title>Ancient noncoding elements conserved in the human genome.</title>
        <authorList>
            <person name="Venkatesh B."/>
            <person name="Kirkness E.F."/>
            <person name="Loh Y.H."/>
            <person name="Halpern A.L."/>
            <person name="Lee A.P."/>
            <person name="Johnson J."/>
            <person name="Dandona N."/>
            <person name="Viswanathan L.D."/>
            <person name="Tay A."/>
            <person name="Venter J.C."/>
            <person name="Strausberg R.L."/>
            <person name="Brenner S."/>
        </authorList>
    </citation>
    <scope>NUCLEOTIDE SEQUENCE [LARGE SCALE GENOMIC DNA]</scope>
</reference>
<comment type="similarity">
    <text evidence="2">Belongs to the spectrin family.</text>
</comment>
<dbReference type="InterPro" id="IPR011993">
    <property type="entry name" value="PH-like_dom_sf"/>
</dbReference>
<dbReference type="GO" id="GO:0005543">
    <property type="term" value="F:phospholipid binding"/>
    <property type="evidence" value="ECO:0007669"/>
    <property type="project" value="InterPro"/>
</dbReference>
<reference evidence="12" key="2">
    <citation type="journal article" date="2007" name="PLoS Biol.">
        <title>Survey sequencing and comparative analysis of the elephant shark (Callorhinchus milii) genome.</title>
        <authorList>
            <person name="Venkatesh B."/>
            <person name="Kirkness E.F."/>
            <person name="Loh Y.H."/>
            <person name="Halpern A.L."/>
            <person name="Lee A.P."/>
            <person name="Johnson J."/>
            <person name="Dandona N."/>
            <person name="Viswanathan L.D."/>
            <person name="Tay A."/>
            <person name="Venter J.C."/>
            <person name="Strausberg R.L."/>
            <person name="Brenner S."/>
        </authorList>
    </citation>
    <scope>NUCLEOTIDE SEQUENCE [LARGE SCALE GENOMIC DNA]</scope>
</reference>
<dbReference type="GO" id="GO:0005737">
    <property type="term" value="C:cytoplasm"/>
    <property type="evidence" value="ECO:0007669"/>
    <property type="project" value="UniProtKB-ARBA"/>
</dbReference>
<name>A0A4W3GVN9_CALMI</name>
<dbReference type="SMART" id="SM00150">
    <property type="entry name" value="SPEC"/>
    <property type="match status" value="1"/>
</dbReference>
<dbReference type="InterPro" id="IPR002017">
    <property type="entry name" value="Spectrin_repeat"/>
</dbReference>
<evidence type="ECO:0000256" key="8">
    <source>
        <dbReference type="SAM" id="MobiDB-lite"/>
    </source>
</evidence>
<evidence type="ECO:0000313" key="11">
    <source>
        <dbReference type="Ensembl" id="ENSCMIP00000007037.1"/>
    </source>
</evidence>
<evidence type="ECO:0000256" key="4">
    <source>
        <dbReference type="ARBA" id="ARBA00022490"/>
    </source>
</evidence>
<feature type="domain" description="PH" evidence="10">
    <location>
        <begin position="333"/>
        <end position="414"/>
    </location>
</feature>
<dbReference type="InterPro" id="IPR041681">
    <property type="entry name" value="PH_9"/>
</dbReference>
<proteinExistence type="inferred from homology"/>
<keyword evidence="9" id="KW-0732">Signal</keyword>
<evidence type="ECO:0000256" key="6">
    <source>
        <dbReference type="ARBA" id="ARBA00023203"/>
    </source>
</evidence>
<dbReference type="FunFam" id="1.20.58.60:FF:000011">
    <property type="entry name" value="Spectrin beta chain"/>
    <property type="match status" value="1"/>
</dbReference>
<dbReference type="InterPro" id="IPR001849">
    <property type="entry name" value="PH_domain"/>
</dbReference>
<dbReference type="GO" id="GO:0016020">
    <property type="term" value="C:membrane"/>
    <property type="evidence" value="ECO:0007669"/>
    <property type="project" value="UniProtKB-ARBA"/>
</dbReference>
<accession>A0A4W3GVN9</accession>